<reference evidence="1 2" key="1">
    <citation type="submission" date="2017-11" db="EMBL/GenBank/DDBJ databases">
        <title>De novo assembly and phasing of dikaryotic genomes from two isolates of Puccinia coronata f. sp. avenae, the causal agent of oat crown rust.</title>
        <authorList>
            <person name="Miller M.E."/>
            <person name="Zhang Y."/>
            <person name="Omidvar V."/>
            <person name="Sperschneider J."/>
            <person name="Schwessinger B."/>
            <person name="Raley C."/>
            <person name="Palmer J.M."/>
            <person name="Garnica D."/>
            <person name="Upadhyaya N."/>
            <person name="Rathjen J."/>
            <person name="Taylor J.M."/>
            <person name="Park R.F."/>
            <person name="Dodds P.N."/>
            <person name="Hirsch C.D."/>
            <person name="Kianian S.F."/>
            <person name="Figueroa M."/>
        </authorList>
    </citation>
    <scope>NUCLEOTIDE SEQUENCE [LARGE SCALE GENOMIC DNA]</scope>
    <source>
        <strain evidence="1">12SD80</strain>
    </source>
</reference>
<comment type="caution">
    <text evidence="1">The sequence shown here is derived from an EMBL/GenBank/DDBJ whole genome shotgun (WGS) entry which is preliminary data.</text>
</comment>
<accession>A0A2N5TNP2</accession>
<dbReference type="Proteomes" id="UP000235392">
    <property type="component" value="Unassembled WGS sequence"/>
</dbReference>
<organism evidence="1 2">
    <name type="scientific">Puccinia coronata f. sp. avenae</name>
    <dbReference type="NCBI Taxonomy" id="200324"/>
    <lineage>
        <taxon>Eukaryota</taxon>
        <taxon>Fungi</taxon>
        <taxon>Dikarya</taxon>
        <taxon>Basidiomycota</taxon>
        <taxon>Pucciniomycotina</taxon>
        <taxon>Pucciniomycetes</taxon>
        <taxon>Pucciniales</taxon>
        <taxon>Pucciniaceae</taxon>
        <taxon>Puccinia</taxon>
    </lineage>
</organism>
<evidence type="ECO:0000313" key="1">
    <source>
        <dbReference type="EMBL" id="PLW27106.1"/>
    </source>
</evidence>
<dbReference type="EMBL" id="PGCI01000425">
    <property type="protein sequence ID" value="PLW27106.1"/>
    <property type="molecule type" value="Genomic_DNA"/>
</dbReference>
<name>A0A2N5TNP2_9BASI</name>
<protein>
    <submittedName>
        <fullName evidence="1">Uncharacterized protein</fullName>
    </submittedName>
</protein>
<dbReference type="AlphaFoldDB" id="A0A2N5TNP2"/>
<proteinExistence type="predicted"/>
<evidence type="ECO:0000313" key="2">
    <source>
        <dbReference type="Proteomes" id="UP000235392"/>
    </source>
</evidence>
<sequence>MIGPTDISFFNTQNSEWASDPPNEDGQVTCYKVYYDPEPPKAAPSKATPTTSPGLRHKVAACGCIVRCIKAPLLLNSAMLKAGHATQAHDSLAPPKIPSIKMPPPPSNPVVRPSLHYELICWYHEMQWRHTHRGRLLNSPEATKSFWEYIDHAHNYKHINIFLLGIPLKKRNKEYHCLEISKIICTCAHIKLDDLLKVQGMSKPLYIKIGQMMAGERVPAVSLESLAGYHGP</sequence>
<gene>
    <name evidence="1" type="ORF">PCASD_23497</name>
</gene>